<comment type="caution">
    <text evidence="1">The sequence shown here is derived from an EMBL/GenBank/DDBJ whole genome shotgun (WGS) entry which is preliminary data.</text>
</comment>
<protein>
    <submittedName>
        <fullName evidence="1">Uncharacterized protein</fullName>
    </submittedName>
</protein>
<name>A0A1V3KYY0_9PAST</name>
<dbReference type="AlphaFoldDB" id="A0A1V3KYY0"/>
<reference evidence="1 2" key="1">
    <citation type="submission" date="2016-10" db="EMBL/GenBank/DDBJ databases">
        <title>Rodentibacter gen. nov. and new species.</title>
        <authorList>
            <person name="Christensen H."/>
        </authorList>
    </citation>
    <scope>NUCLEOTIDE SEQUENCE [LARGE SCALE GENOMIC DNA]</scope>
    <source>
        <strain evidence="1 2">Ac81</strain>
    </source>
</reference>
<gene>
    <name evidence="1" type="ORF">BKG92_05465</name>
</gene>
<accession>A0A1V3KYY0</accession>
<dbReference type="Proteomes" id="UP000188573">
    <property type="component" value="Unassembled WGS sequence"/>
</dbReference>
<organism evidence="1 2">
    <name type="scientific">Rodentibacter ratti</name>
    <dbReference type="NCBI Taxonomy" id="1906745"/>
    <lineage>
        <taxon>Bacteria</taxon>
        <taxon>Pseudomonadati</taxon>
        <taxon>Pseudomonadota</taxon>
        <taxon>Gammaproteobacteria</taxon>
        <taxon>Pasteurellales</taxon>
        <taxon>Pasteurellaceae</taxon>
        <taxon>Rodentibacter</taxon>
    </lineage>
</organism>
<evidence type="ECO:0000313" key="1">
    <source>
        <dbReference type="EMBL" id="OOF82825.1"/>
    </source>
</evidence>
<evidence type="ECO:0000313" key="2">
    <source>
        <dbReference type="Proteomes" id="UP000188573"/>
    </source>
</evidence>
<proteinExistence type="predicted"/>
<dbReference type="EMBL" id="MLAG01000024">
    <property type="protein sequence ID" value="OOF82825.1"/>
    <property type="molecule type" value="Genomic_DNA"/>
</dbReference>
<keyword evidence="2" id="KW-1185">Reference proteome</keyword>
<dbReference type="RefSeq" id="WP_077496320.1">
    <property type="nucleotide sequence ID" value="NZ_MLAG01000024.1"/>
</dbReference>
<sequence length="132" mass="15231">MSYGRAIREDFAKAYARVGNATHALKQVLGEERADKMQPHTLRAKTSELFNDYRTQALIEFEKTEMLSRGERLPRYRKPTVRTDLMSNKEVQAVISSGRSQGYDPLAEIRALHQQLLSRVSKKVRRALRGKR</sequence>